<evidence type="ECO:0000256" key="5">
    <source>
        <dbReference type="ARBA" id="ARBA00022989"/>
    </source>
</evidence>
<sequence length="168" mass="18737">MKYLRLCVNAPVWLAAAALFLLMIMTFCDVVARSSFDAPIQEATELTRILVAITVFAVMPHVTLSRSQIAVDLTDTLFDRFQLSTLRDALLYLVCGGLLFWPVGRLWTLMDRTRSYGDVTEYIGIPQYLPMGFIALSVTLTALCMVACGLAILLFPSQTKKVLAWKAH</sequence>
<dbReference type="AlphaFoldDB" id="A0A844B343"/>
<evidence type="ECO:0000313" key="9">
    <source>
        <dbReference type="EMBL" id="MQY43796.1"/>
    </source>
</evidence>
<comment type="caution">
    <text evidence="9">The sequence shown here is derived from an EMBL/GenBank/DDBJ whole genome shotgun (WGS) entry which is preliminary data.</text>
</comment>
<gene>
    <name evidence="9" type="ORF">GG681_14215</name>
</gene>
<organism evidence="9 10">
    <name type="scientific">Tritonibacter aquimaris</name>
    <dbReference type="NCBI Taxonomy" id="2663379"/>
    <lineage>
        <taxon>Bacteria</taxon>
        <taxon>Pseudomonadati</taxon>
        <taxon>Pseudomonadota</taxon>
        <taxon>Alphaproteobacteria</taxon>
        <taxon>Rhodobacterales</taxon>
        <taxon>Paracoccaceae</taxon>
        <taxon>Tritonibacter</taxon>
    </lineage>
</organism>
<keyword evidence="5 7" id="KW-1133">Transmembrane helix</keyword>
<keyword evidence="2 7" id="KW-0813">Transport</keyword>
<comment type="similarity">
    <text evidence="7">Belongs to the TRAP transporter small permease family.</text>
</comment>
<proteinExistence type="inferred from homology"/>
<comment type="subunit">
    <text evidence="7">The complex comprises the extracytoplasmic solute receptor protein and the two transmembrane proteins.</text>
</comment>
<comment type="subcellular location">
    <subcellularLocation>
        <location evidence="7">Cell inner membrane</location>
        <topology evidence="7">Multi-pass membrane protein</topology>
    </subcellularLocation>
    <subcellularLocation>
        <location evidence="1">Cell membrane</location>
        <topology evidence="1">Multi-pass membrane protein</topology>
    </subcellularLocation>
</comment>
<keyword evidence="6 7" id="KW-0472">Membrane</keyword>
<evidence type="ECO:0000259" key="8">
    <source>
        <dbReference type="Pfam" id="PF04290"/>
    </source>
</evidence>
<evidence type="ECO:0000256" key="4">
    <source>
        <dbReference type="ARBA" id="ARBA00022692"/>
    </source>
</evidence>
<evidence type="ECO:0000256" key="1">
    <source>
        <dbReference type="ARBA" id="ARBA00004651"/>
    </source>
</evidence>
<name>A0A844B343_9RHOB</name>
<feature type="transmembrane region" description="Helical" evidence="7">
    <location>
        <begin position="128"/>
        <end position="155"/>
    </location>
</feature>
<feature type="domain" description="Tripartite ATP-independent periplasmic transporters DctQ component" evidence="8">
    <location>
        <begin position="22"/>
        <end position="146"/>
    </location>
</feature>
<feature type="transmembrane region" description="Helical" evidence="7">
    <location>
        <begin position="12"/>
        <end position="32"/>
    </location>
</feature>
<comment type="function">
    <text evidence="7">Part of the tripartite ATP-independent periplasmic (TRAP) transport system.</text>
</comment>
<evidence type="ECO:0000256" key="6">
    <source>
        <dbReference type="ARBA" id="ARBA00023136"/>
    </source>
</evidence>
<dbReference type="GO" id="GO:0005886">
    <property type="term" value="C:plasma membrane"/>
    <property type="evidence" value="ECO:0007669"/>
    <property type="project" value="UniProtKB-SubCell"/>
</dbReference>
<dbReference type="EMBL" id="WIXK01000008">
    <property type="protein sequence ID" value="MQY43796.1"/>
    <property type="molecule type" value="Genomic_DNA"/>
</dbReference>
<dbReference type="InterPro" id="IPR055348">
    <property type="entry name" value="DctQ"/>
</dbReference>
<evidence type="ECO:0000313" key="10">
    <source>
        <dbReference type="Proteomes" id="UP000436694"/>
    </source>
</evidence>
<feature type="transmembrane region" description="Helical" evidence="7">
    <location>
        <begin position="89"/>
        <end position="108"/>
    </location>
</feature>
<evidence type="ECO:0000256" key="7">
    <source>
        <dbReference type="RuleBase" id="RU369079"/>
    </source>
</evidence>
<dbReference type="Pfam" id="PF04290">
    <property type="entry name" value="DctQ"/>
    <property type="match status" value="1"/>
</dbReference>
<reference evidence="9 10" key="1">
    <citation type="submission" date="2019-10" db="EMBL/GenBank/DDBJ databases">
        <title>Epibacterium sp. nov., isolated from seawater.</title>
        <authorList>
            <person name="Zhang X."/>
            <person name="Li N."/>
        </authorList>
    </citation>
    <scope>NUCLEOTIDE SEQUENCE [LARGE SCALE GENOMIC DNA]</scope>
    <source>
        <strain evidence="9 10">SM1969</strain>
    </source>
</reference>
<keyword evidence="4 7" id="KW-0812">Transmembrane</keyword>
<dbReference type="GO" id="GO:0022857">
    <property type="term" value="F:transmembrane transporter activity"/>
    <property type="evidence" value="ECO:0007669"/>
    <property type="project" value="UniProtKB-UniRule"/>
</dbReference>
<dbReference type="Proteomes" id="UP000436694">
    <property type="component" value="Unassembled WGS sequence"/>
</dbReference>
<accession>A0A844B343</accession>
<evidence type="ECO:0000256" key="2">
    <source>
        <dbReference type="ARBA" id="ARBA00022448"/>
    </source>
</evidence>
<keyword evidence="7" id="KW-0997">Cell inner membrane</keyword>
<protein>
    <recommendedName>
        <fullName evidence="7">TRAP transporter small permease protein</fullName>
    </recommendedName>
</protein>
<evidence type="ECO:0000256" key="3">
    <source>
        <dbReference type="ARBA" id="ARBA00022475"/>
    </source>
</evidence>
<dbReference type="RefSeq" id="WP_153548693.1">
    <property type="nucleotide sequence ID" value="NZ_WIXK01000008.1"/>
</dbReference>
<keyword evidence="10" id="KW-1185">Reference proteome</keyword>
<keyword evidence="3" id="KW-1003">Cell membrane</keyword>
<comment type="caution">
    <text evidence="7">Lacks conserved residue(s) required for the propagation of feature annotation.</text>
</comment>